<keyword evidence="3" id="KW-0804">Transcription</keyword>
<evidence type="ECO:0000256" key="2">
    <source>
        <dbReference type="ARBA" id="ARBA00023125"/>
    </source>
</evidence>
<evidence type="ECO:0000313" key="6">
    <source>
        <dbReference type="EMBL" id="CAB4903368.1"/>
    </source>
</evidence>
<dbReference type="Pfam" id="PF00440">
    <property type="entry name" value="TetR_N"/>
    <property type="match status" value="1"/>
</dbReference>
<accession>A0A6J7GA32</accession>
<dbReference type="PANTHER" id="PTHR30055:SF238">
    <property type="entry name" value="MYCOFACTOCIN BIOSYNTHESIS TRANSCRIPTIONAL REGULATOR MFTR-RELATED"/>
    <property type="match status" value="1"/>
</dbReference>
<dbReference type="InterPro" id="IPR009057">
    <property type="entry name" value="Homeodomain-like_sf"/>
</dbReference>
<dbReference type="AlphaFoldDB" id="A0A6J7GA32"/>
<feature type="region of interest" description="Disordered" evidence="4">
    <location>
        <begin position="1"/>
        <end position="20"/>
    </location>
</feature>
<dbReference type="EMBL" id="CAFBMK010000027">
    <property type="protein sequence ID" value="CAB4903368.1"/>
    <property type="molecule type" value="Genomic_DNA"/>
</dbReference>
<protein>
    <submittedName>
        <fullName evidence="6">Unannotated protein</fullName>
    </submittedName>
</protein>
<keyword evidence="2" id="KW-0238">DNA-binding</keyword>
<dbReference type="Gene3D" id="1.10.357.10">
    <property type="entry name" value="Tetracycline Repressor, domain 2"/>
    <property type="match status" value="1"/>
</dbReference>
<dbReference type="NCBIfam" id="TIGR03968">
    <property type="entry name" value="mycofact_TetR"/>
    <property type="match status" value="1"/>
</dbReference>
<dbReference type="Pfam" id="PF17754">
    <property type="entry name" value="TetR_C_14"/>
    <property type="match status" value="1"/>
</dbReference>
<keyword evidence="1" id="KW-0805">Transcription regulation</keyword>
<dbReference type="PANTHER" id="PTHR30055">
    <property type="entry name" value="HTH-TYPE TRANSCRIPTIONAL REGULATOR RUTR"/>
    <property type="match status" value="1"/>
</dbReference>
<dbReference type="InterPro" id="IPR041347">
    <property type="entry name" value="MftR_C"/>
</dbReference>
<evidence type="ECO:0000256" key="4">
    <source>
        <dbReference type="SAM" id="MobiDB-lite"/>
    </source>
</evidence>
<gene>
    <name evidence="6" type="ORF">UFOPK3564_00720</name>
</gene>
<name>A0A6J7GA32_9ZZZZ</name>
<evidence type="ECO:0000256" key="1">
    <source>
        <dbReference type="ARBA" id="ARBA00023015"/>
    </source>
</evidence>
<dbReference type="PROSITE" id="PS01081">
    <property type="entry name" value="HTH_TETR_1"/>
    <property type="match status" value="1"/>
</dbReference>
<sequence>METEARGAEGPGPAGRPRATTELDITAASLELFDRHGYDETTVDDIARAAGISRRTLFRYFPSKHDIVWGDFAAQVARFRAALHASPADEEPMQALRRCVVEFNDYGADAMPELRTRMRLITTVPALQGHAMLRHQEWCDAIADFVAERTGAAPTALLPTVVAQAALGVSTATFRVWIADGGDLLELLDDAFGLLADGFAANVAAG</sequence>
<dbReference type="InterPro" id="IPR050109">
    <property type="entry name" value="HTH-type_TetR-like_transc_reg"/>
</dbReference>
<dbReference type="Gene3D" id="1.10.10.60">
    <property type="entry name" value="Homeodomain-like"/>
    <property type="match status" value="1"/>
</dbReference>
<feature type="domain" description="HTH tetR-type" evidence="5">
    <location>
        <begin position="19"/>
        <end position="79"/>
    </location>
</feature>
<dbReference type="SUPFAM" id="SSF46689">
    <property type="entry name" value="Homeodomain-like"/>
    <property type="match status" value="1"/>
</dbReference>
<dbReference type="InterPro" id="IPR023851">
    <property type="entry name" value="Tscrpt_reg_TetR-type"/>
</dbReference>
<dbReference type="InterPro" id="IPR001647">
    <property type="entry name" value="HTH_TetR"/>
</dbReference>
<dbReference type="InterPro" id="IPR023772">
    <property type="entry name" value="DNA-bd_HTH_TetR-type_CS"/>
</dbReference>
<organism evidence="6">
    <name type="scientific">freshwater metagenome</name>
    <dbReference type="NCBI Taxonomy" id="449393"/>
    <lineage>
        <taxon>unclassified sequences</taxon>
        <taxon>metagenomes</taxon>
        <taxon>ecological metagenomes</taxon>
    </lineage>
</organism>
<dbReference type="PRINTS" id="PR00455">
    <property type="entry name" value="HTHTETR"/>
</dbReference>
<evidence type="ECO:0000256" key="3">
    <source>
        <dbReference type="ARBA" id="ARBA00023163"/>
    </source>
</evidence>
<dbReference type="GO" id="GO:0000976">
    <property type="term" value="F:transcription cis-regulatory region binding"/>
    <property type="evidence" value="ECO:0007669"/>
    <property type="project" value="TreeGrafter"/>
</dbReference>
<proteinExistence type="predicted"/>
<evidence type="ECO:0000259" key="5">
    <source>
        <dbReference type="PROSITE" id="PS50977"/>
    </source>
</evidence>
<dbReference type="GO" id="GO:0003700">
    <property type="term" value="F:DNA-binding transcription factor activity"/>
    <property type="evidence" value="ECO:0007669"/>
    <property type="project" value="TreeGrafter"/>
</dbReference>
<dbReference type="PROSITE" id="PS50977">
    <property type="entry name" value="HTH_TETR_2"/>
    <property type="match status" value="1"/>
</dbReference>
<reference evidence="6" key="1">
    <citation type="submission" date="2020-05" db="EMBL/GenBank/DDBJ databases">
        <authorList>
            <person name="Chiriac C."/>
            <person name="Salcher M."/>
            <person name="Ghai R."/>
            <person name="Kavagutti S V."/>
        </authorList>
    </citation>
    <scope>NUCLEOTIDE SEQUENCE</scope>
</reference>